<dbReference type="AlphaFoldDB" id="A0A917BZP9"/>
<evidence type="ECO:0000313" key="2">
    <source>
        <dbReference type="Proteomes" id="UP000632498"/>
    </source>
</evidence>
<dbReference type="RefSeq" id="WP_188663651.1">
    <property type="nucleotide sequence ID" value="NZ_BMHV01000009.1"/>
</dbReference>
<dbReference type="Gene3D" id="3.40.190.10">
    <property type="entry name" value="Periplasmic binding protein-like II"/>
    <property type="match status" value="2"/>
</dbReference>
<proteinExistence type="predicted"/>
<dbReference type="SUPFAM" id="SSF53850">
    <property type="entry name" value="Periplasmic binding protein-like II"/>
    <property type="match status" value="1"/>
</dbReference>
<name>A0A917BZP9_9PROT</name>
<protein>
    <submittedName>
        <fullName evidence="1">ABC transporter substrate-binding protein</fullName>
    </submittedName>
</protein>
<gene>
    <name evidence="1" type="ORF">GCM10011332_15970</name>
</gene>
<reference evidence="1" key="2">
    <citation type="submission" date="2020-09" db="EMBL/GenBank/DDBJ databases">
        <authorList>
            <person name="Sun Q."/>
            <person name="Zhou Y."/>
        </authorList>
    </citation>
    <scope>NUCLEOTIDE SEQUENCE</scope>
    <source>
        <strain evidence="1">CGMCC 1.15254</strain>
    </source>
</reference>
<comment type="caution">
    <text evidence="1">The sequence shown here is derived from an EMBL/GenBank/DDBJ whole genome shotgun (WGS) entry which is preliminary data.</text>
</comment>
<keyword evidence="2" id="KW-1185">Reference proteome</keyword>
<dbReference type="EMBL" id="BMHV01000009">
    <property type="protein sequence ID" value="GGF62876.1"/>
    <property type="molecule type" value="Genomic_DNA"/>
</dbReference>
<reference evidence="1" key="1">
    <citation type="journal article" date="2014" name="Int. J. Syst. Evol. Microbiol.">
        <title>Complete genome sequence of Corynebacterium casei LMG S-19264T (=DSM 44701T), isolated from a smear-ripened cheese.</title>
        <authorList>
            <consortium name="US DOE Joint Genome Institute (JGI-PGF)"/>
            <person name="Walter F."/>
            <person name="Albersmeier A."/>
            <person name="Kalinowski J."/>
            <person name="Ruckert C."/>
        </authorList>
    </citation>
    <scope>NUCLEOTIDE SEQUENCE</scope>
    <source>
        <strain evidence="1">CGMCC 1.15254</strain>
    </source>
</reference>
<organism evidence="1 2">
    <name type="scientific">Terasakiella brassicae</name>
    <dbReference type="NCBI Taxonomy" id="1634917"/>
    <lineage>
        <taxon>Bacteria</taxon>
        <taxon>Pseudomonadati</taxon>
        <taxon>Pseudomonadota</taxon>
        <taxon>Alphaproteobacteria</taxon>
        <taxon>Rhodospirillales</taxon>
        <taxon>Terasakiellaceae</taxon>
        <taxon>Terasakiella</taxon>
    </lineage>
</organism>
<accession>A0A917BZP9</accession>
<sequence length="244" mass="28486">MLMACPAQAQTKIRVLAYPFPPFFNEDNRTGLTTDLIALLNNLQTDYHFELKMTSPTRRYQQFATAQADIIFFEMPTWGWQETTLGFEQTREIMTGGEKYVTANQKGRDQSFFNDLTSKTISAYNGYHYGFANFNANQHWLRQNFHIVLHNSHERILDLVLKNKVEIGVVTLSYLKKYFYANPQSRSKLLISDRFDQRYSLRTLVRTGAPINVSQFEQLLDRLKQNKQLRGLFIANGLEDQLTY</sequence>
<evidence type="ECO:0000313" key="1">
    <source>
        <dbReference type="EMBL" id="GGF62876.1"/>
    </source>
</evidence>
<dbReference type="Proteomes" id="UP000632498">
    <property type="component" value="Unassembled WGS sequence"/>
</dbReference>